<dbReference type="GO" id="GO:0052907">
    <property type="term" value="F:23S rRNA (adenine(1618)-N(6))-methyltransferase activity"/>
    <property type="evidence" value="ECO:0007669"/>
    <property type="project" value="UniProtKB-EC"/>
</dbReference>
<dbReference type="InterPro" id="IPR010286">
    <property type="entry name" value="METTL16/RlmF"/>
</dbReference>
<dbReference type="Proteomes" id="UP001195903">
    <property type="component" value="Unassembled WGS sequence"/>
</dbReference>
<protein>
    <recommendedName>
        <fullName evidence="6">Ribosomal RNA large subunit methyltransferase F</fullName>
        <ecNumber evidence="6">2.1.1.181</ecNumber>
    </recommendedName>
    <alternativeName>
        <fullName evidence="6">23S rRNA mA1618 methyltransferase</fullName>
    </alternativeName>
    <alternativeName>
        <fullName evidence="6">rRNA adenine N-6-methyltransferase</fullName>
    </alternativeName>
</protein>
<evidence type="ECO:0000313" key="8">
    <source>
        <dbReference type="Proteomes" id="UP001195903"/>
    </source>
</evidence>
<dbReference type="PIRSF" id="PIRSF029038">
    <property type="entry name" value="Mtase_YbiN_prd"/>
    <property type="match status" value="1"/>
</dbReference>
<dbReference type="SUPFAM" id="SSF53335">
    <property type="entry name" value="S-adenosyl-L-methionine-dependent methyltransferases"/>
    <property type="match status" value="1"/>
</dbReference>
<evidence type="ECO:0000256" key="1">
    <source>
        <dbReference type="ARBA" id="ARBA00022490"/>
    </source>
</evidence>
<comment type="subcellular location">
    <subcellularLocation>
        <location evidence="6">Cytoplasm</location>
    </subcellularLocation>
</comment>
<comment type="function">
    <text evidence="6">Specifically methylates the adenine in position 1618 of 23S rRNA.</text>
</comment>
<name>A0ABS5V3M7_9GAMM</name>
<dbReference type="PANTHER" id="PTHR13393">
    <property type="entry name" value="SAM-DEPENDENT METHYLTRANSFERASE"/>
    <property type="match status" value="1"/>
</dbReference>
<keyword evidence="2 6" id="KW-0698">rRNA processing</keyword>
<evidence type="ECO:0000256" key="4">
    <source>
        <dbReference type="ARBA" id="ARBA00022679"/>
    </source>
</evidence>
<evidence type="ECO:0000256" key="6">
    <source>
        <dbReference type="HAMAP-Rule" id="MF_01848"/>
    </source>
</evidence>
<keyword evidence="3 6" id="KW-0489">Methyltransferase</keyword>
<organism evidence="7 8">
    <name type="scientific">Shewanella jiangmenensis</name>
    <dbReference type="NCBI Taxonomy" id="2837387"/>
    <lineage>
        <taxon>Bacteria</taxon>
        <taxon>Pseudomonadati</taxon>
        <taxon>Pseudomonadota</taxon>
        <taxon>Gammaproteobacteria</taxon>
        <taxon>Alteromonadales</taxon>
        <taxon>Shewanellaceae</taxon>
        <taxon>Shewanella</taxon>
    </lineage>
</organism>
<dbReference type="PANTHER" id="PTHR13393:SF0">
    <property type="entry name" value="RNA N6-ADENOSINE-METHYLTRANSFERASE METTL16"/>
    <property type="match status" value="1"/>
</dbReference>
<sequence length="307" mass="32985">MNSKSANSKGLHPDNAHRHGYDFSALVVSYPPLKSFVRPNPHGNLSIDFALPAAVKALNAALLKHHYGIDGWDIPKGFLCPPIPGRVDYLHYLQDLLAHTPGAADLPLLDIGTGANGIYALLSASRFGCNVVATDIAKASLANVDKVLGHNPALKAKVTLRHQANPKRIFAGVVAENERFAACVCNPPFHASAAEAASGTGKKLEGLAKSRGKAVPTPKSASKPGALNFGGQDAELWCDGGERSFLFRMIDESAARPQLCLWFSSLVSKGDNVRPCKRRLEKLGAAEVKVIEMHQGMKITRVLAWRF</sequence>
<dbReference type="NCBIfam" id="NF008725">
    <property type="entry name" value="PRK11727.1"/>
    <property type="match status" value="1"/>
</dbReference>
<gene>
    <name evidence="6 7" type="primary">rlmF</name>
    <name evidence="7" type="ORF">KJI95_11015</name>
</gene>
<dbReference type="RefSeq" id="WP_214507259.1">
    <property type="nucleotide sequence ID" value="NZ_JAHEPS010000004.1"/>
</dbReference>
<dbReference type="CDD" id="cd02440">
    <property type="entry name" value="AdoMet_MTases"/>
    <property type="match status" value="1"/>
</dbReference>
<evidence type="ECO:0000256" key="5">
    <source>
        <dbReference type="ARBA" id="ARBA00022691"/>
    </source>
</evidence>
<keyword evidence="5 6" id="KW-0949">S-adenosyl-L-methionine</keyword>
<comment type="catalytic activity">
    <reaction evidence="6">
        <text>adenosine(1618) in 23S rRNA + S-adenosyl-L-methionine = N(6)-methyladenosine(1618) in 23S rRNA + S-adenosyl-L-homocysteine + H(+)</text>
        <dbReference type="Rhea" id="RHEA:16497"/>
        <dbReference type="Rhea" id="RHEA-COMP:10229"/>
        <dbReference type="Rhea" id="RHEA-COMP:10231"/>
        <dbReference type="ChEBI" id="CHEBI:15378"/>
        <dbReference type="ChEBI" id="CHEBI:57856"/>
        <dbReference type="ChEBI" id="CHEBI:59789"/>
        <dbReference type="ChEBI" id="CHEBI:74411"/>
        <dbReference type="ChEBI" id="CHEBI:74449"/>
        <dbReference type="EC" id="2.1.1.181"/>
    </reaction>
</comment>
<dbReference type="InterPro" id="IPR029063">
    <property type="entry name" value="SAM-dependent_MTases_sf"/>
</dbReference>
<dbReference type="HAMAP" id="MF_01848">
    <property type="entry name" value="23SrRNA_methyltr_F"/>
    <property type="match status" value="1"/>
</dbReference>
<keyword evidence="1 6" id="KW-0963">Cytoplasm</keyword>
<dbReference type="EC" id="2.1.1.181" evidence="6"/>
<dbReference type="Pfam" id="PF05971">
    <property type="entry name" value="Methyltransf_10"/>
    <property type="match status" value="1"/>
</dbReference>
<keyword evidence="4 6" id="KW-0808">Transferase</keyword>
<comment type="similarity">
    <text evidence="6">Belongs to the methyltransferase superfamily. METTL16/RlmF family.</text>
</comment>
<keyword evidence="8" id="KW-1185">Reference proteome</keyword>
<comment type="caution">
    <text evidence="7">The sequence shown here is derived from an EMBL/GenBank/DDBJ whole genome shotgun (WGS) entry which is preliminary data.</text>
</comment>
<dbReference type="Gene3D" id="3.40.50.150">
    <property type="entry name" value="Vaccinia Virus protein VP39"/>
    <property type="match status" value="1"/>
</dbReference>
<proteinExistence type="inferred from homology"/>
<accession>A0ABS5V3M7</accession>
<dbReference type="InterPro" id="IPR016909">
    <property type="entry name" value="rRNA_lsu_MeTfrase_F"/>
</dbReference>
<reference evidence="7 8" key="1">
    <citation type="submission" date="2021-05" db="EMBL/GenBank/DDBJ databases">
        <title>Shewanella sp. JM162201.</title>
        <authorList>
            <person name="Xu S."/>
            <person name="Li A."/>
        </authorList>
    </citation>
    <scope>NUCLEOTIDE SEQUENCE [LARGE SCALE GENOMIC DNA]</scope>
    <source>
        <strain evidence="7 8">JM162201</strain>
    </source>
</reference>
<evidence type="ECO:0000256" key="2">
    <source>
        <dbReference type="ARBA" id="ARBA00022552"/>
    </source>
</evidence>
<evidence type="ECO:0000313" key="7">
    <source>
        <dbReference type="EMBL" id="MBT1445049.1"/>
    </source>
</evidence>
<evidence type="ECO:0000256" key="3">
    <source>
        <dbReference type="ARBA" id="ARBA00022603"/>
    </source>
</evidence>
<dbReference type="EMBL" id="JAHEPS010000004">
    <property type="protein sequence ID" value="MBT1445049.1"/>
    <property type="molecule type" value="Genomic_DNA"/>
</dbReference>